<comment type="caution">
    <text evidence="7">The sequence shown here is derived from an EMBL/GenBank/DDBJ whole genome shotgun (WGS) entry which is preliminary data.</text>
</comment>
<reference evidence="7" key="1">
    <citation type="submission" date="2020-01" db="EMBL/GenBank/DDBJ databases">
        <title>Development of genomics and gene disruption for Polysphondylium violaceum indicates a role for the polyketide synthase stlB in stalk morphogenesis.</title>
        <authorList>
            <person name="Narita B."/>
            <person name="Kawabe Y."/>
            <person name="Kin K."/>
            <person name="Saito T."/>
            <person name="Gibbs R."/>
            <person name="Kuspa A."/>
            <person name="Muzny D."/>
            <person name="Queller D."/>
            <person name="Richards S."/>
            <person name="Strassman J."/>
            <person name="Sucgang R."/>
            <person name="Worley K."/>
            <person name="Schaap P."/>
        </authorList>
    </citation>
    <scope>NUCLEOTIDE SEQUENCE</scope>
    <source>
        <strain evidence="7">QSvi11</strain>
    </source>
</reference>
<dbReference type="Pfam" id="PF00526">
    <property type="entry name" value="Dicty_CTDC"/>
    <property type="match status" value="3"/>
</dbReference>
<protein>
    <recommendedName>
        <fullName evidence="6">PA14 domain-containing protein</fullName>
    </recommendedName>
</protein>
<evidence type="ECO:0000256" key="3">
    <source>
        <dbReference type="ARBA" id="ARBA00023180"/>
    </source>
</evidence>
<feature type="region of interest" description="Disordered" evidence="4">
    <location>
        <begin position="410"/>
        <end position="502"/>
    </location>
</feature>
<proteinExistence type="inferred from homology"/>
<evidence type="ECO:0000259" key="6">
    <source>
        <dbReference type="PROSITE" id="PS51820"/>
    </source>
</evidence>
<dbReference type="PROSITE" id="PS51820">
    <property type="entry name" value="PA14"/>
    <property type="match status" value="1"/>
</dbReference>
<evidence type="ECO:0000256" key="4">
    <source>
        <dbReference type="SAM" id="MobiDB-lite"/>
    </source>
</evidence>
<dbReference type="InterPro" id="IPR011874">
    <property type="entry name" value="Fibro_Slime"/>
</dbReference>
<dbReference type="PANTHER" id="PTHR31137:SF5">
    <property type="entry name" value="PROTEIN PSIQ-RELATED"/>
    <property type="match status" value="1"/>
</dbReference>
<evidence type="ECO:0000256" key="5">
    <source>
        <dbReference type="SAM" id="SignalP"/>
    </source>
</evidence>
<feature type="region of interest" description="Disordered" evidence="4">
    <location>
        <begin position="537"/>
        <end position="586"/>
    </location>
</feature>
<dbReference type="PANTHER" id="PTHR31137">
    <property type="entry name" value="PROTEIN PSIB-RELATED-RELATED"/>
    <property type="match status" value="1"/>
</dbReference>
<dbReference type="InterPro" id="IPR011658">
    <property type="entry name" value="PA14_dom"/>
</dbReference>
<feature type="compositionally biased region" description="Low complexity" evidence="4">
    <location>
        <begin position="410"/>
        <end position="472"/>
    </location>
</feature>
<dbReference type="InterPro" id="IPR001673">
    <property type="entry name" value="S_mold_repeat"/>
</dbReference>
<dbReference type="EMBL" id="AJWJ01000096">
    <property type="protein sequence ID" value="KAF2075526.1"/>
    <property type="molecule type" value="Genomic_DNA"/>
</dbReference>
<comment type="similarity">
    <text evidence="1">Belongs to the prespore-cell-inducing factor family.</text>
</comment>
<feature type="signal peptide" evidence="5">
    <location>
        <begin position="1"/>
        <end position="25"/>
    </location>
</feature>
<keyword evidence="3" id="KW-0325">Glycoprotein</keyword>
<dbReference type="InterPro" id="IPR051154">
    <property type="entry name" value="Prespore-cell_inducing_factor"/>
</dbReference>
<evidence type="ECO:0000256" key="2">
    <source>
        <dbReference type="ARBA" id="ARBA00022729"/>
    </source>
</evidence>
<accession>A0A8J4UUJ0</accession>
<sequence length="661" mass="70779">MLSKYKQISVLLLILFFYNIQDASSQATLELSGIIRDTTPSRNPDFEWNIVTAQGIVLSTLGADHTPTYCCGDNSYPPIMPVVHNQTTFYAFFHDVPDVNIKIPYTLTLTPDPNNPNVYTYTNLAFFPIDGQGFDNPTNYPNETVYRDANGTPHNFHFCFEVHTQFEYQPGYVFNFVGDDDVWVFINNQLVVDLGGIHRALNVSLNVDTLGLTIGQSYPFDFFYCERHTTKSEISISTSLPFICPFFDGCGVCQGDNSSCCLPSNCDNKPGLDLVCLTQTCTDNMTCTASQLRCNDNDPCTVDNCFFGAGCSFSPYNCRDNNPCTYDYCSPTNFCVFVPIGGCVACENTVCQSDDLCIPLECHPLNGSTCISNPVICDDDNPCTMDSCYQGQCIFTVITDCGTNTTTTTTTTTDATSTTAPATTAPATTAPATTAPATTAPATTAPATTAPATTASATTGPDTTTTTTTSSTTGGGTGTIPTTTSTSSTTTTTTTTSTIGSAPPPCVCPTGYDCRLEHHPTVGWLILCTLQNTTSTTSTSTTSLPTTTTTRPATTGQVSTTVGSPPTTISSTSTTGSATTMTSTTGATTMPPPNPCLYSNVRCRRNQVCSNNYGVPLCIQNGCLTCEDLGCHKQGLFCKFVRNRLFSRDPDCCEYIPTCSN</sequence>
<evidence type="ECO:0000256" key="1">
    <source>
        <dbReference type="ARBA" id="ARBA00008709"/>
    </source>
</evidence>
<dbReference type="NCBIfam" id="TIGR02148">
    <property type="entry name" value="Fibro_Slime"/>
    <property type="match status" value="1"/>
</dbReference>
<dbReference type="Proteomes" id="UP000695562">
    <property type="component" value="Unassembled WGS sequence"/>
</dbReference>
<keyword evidence="8" id="KW-1185">Reference proteome</keyword>
<dbReference type="GO" id="GO:0005576">
    <property type="term" value="C:extracellular region"/>
    <property type="evidence" value="ECO:0007669"/>
    <property type="project" value="TreeGrafter"/>
</dbReference>
<evidence type="ECO:0000313" key="7">
    <source>
        <dbReference type="EMBL" id="KAF2075526.1"/>
    </source>
</evidence>
<dbReference type="Pfam" id="PF07691">
    <property type="entry name" value="PA14"/>
    <property type="match status" value="1"/>
</dbReference>
<gene>
    <name evidence="7" type="ORF">CYY_003167</name>
</gene>
<feature type="domain" description="PA14" evidence="6">
    <location>
        <begin position="111"/>
        <end position="256"/>
    </location>
</feature>
<dbReference type="AlphaFoldDB" id="A0A8J4UUJ0"/>
<name>A0A8J4UUJ0_9MYCE</name>
<keyword evidence="2 5" id="KW-0732">Signal</keyword>
<evidence type="ECO:0000313" key="8">
    <source>
        <dbReference type="Proteomes" id="UP000695562"/>
    </source>
</evidence>
<feature type="compositionally biased region" description="Low complexity" evidence="4">
    <location>
        <begin position="479"/>
        <end position="501"/>
    </location>
</feature>
<dbReference type="InterPro" id="IPR037524">
    <property type="entry name" value="PA14/GLEYA"/>
</dbReference>
<dbReference type="SMART" id="SM00758">
    <property type="entry name" value="PA14"/>
    <property type="match status" value="1"/>
</dbReference>
<feature type="chain" id="PRO_5035309088" description="PA14 domain-containing protein" evidence="5">
    <location>
        <begin position="26"/>
        <end position="661"/>
    </location>
</feature>
<organism evidence="7 8">
    <name type="scientific">Polysphondylium violaceum</name>
    <dbReference type="NCBI Taxonomy" id="133409"/>
    <lineage>
        <taxon>Eukaryota</taxon>
        <taxon>Amoebozoa</taxon>
        <taxon>Evosea</taxon>
        <taxon>Eumycetozoa</taxon>
        <taxon>Dictyostelia</taxon>
        <taxon>Dictyosteliales</taxon>
        <taxon>Dictyosteliaceae</taxon>
        <taxon>Polysphondylium</taxon>
    </lineage>
</organism>
<dbReference type="OrthoDB" id="17079at2759"/>